<keyword evidence="3" id="KW-0067">ATP-binding</keyword>
<dbReference type="AlphaFoldDB" id="A0A6J8DZB7"/>
<accession>A0A6J8DZB7</accession>
<evidence type="ECO:0000313" key="11">
    <source>
        <dbReference type="EMBL" id="CAC5412120.1"/>
    </source>
</evidence>
<dbReference type="InterPro" id="IPR001650">
    <property type="entry name" value="Helicase_C-like"/>
</dbReference>
<dbReference type="GO" id="GO:0005694">
    <property type="term" value="C:chromosome"/>
    <property type="evidence" value="ECO:0007669"/>
    <property type="project" value="TreeGrafter"/>
</dbReference>
<proteinExistence type="inferred from homology"/>
<feature type="domain" description="Helicase C-terminal" evidence="10">
    <location>
        <begin position="157"/>
        <end position="357"/>
    </location>
</feature>
<dbReference type="Pfam" id="PF00271">
    <property type="entry name" value="Helicase_C"/>
    <property type="match status" value="1"/>
</dbReference>
<gene>
    <name evidence="11" type="ORF">MCOR_45139</name>
</gene>
<name>A0A6J8DZB7_MYTCO</name>
<protein>
    <recommendedName>
        <fullName evidence="8">DNA 3'-5' helicase</fullName>
        <ecNumber evidence="8">5.6.2.4</ecNumber>
    </recommendedName>
    <alternativeName>
        <fullName evidence="9">DNA 3'-5' helicase BLM</fullName>
    </alternativeName>
</protein>
<dbReference type="Gene3D" id="3.40.50.300">
    <property type="entry name" value="P-loop containing nucleotide triphosphate hydrolases"/>
    <property type="match status" value="2"/>
</dbReference>
<dbReference type="InterPro" id="IPR011545">
    <property type="entry name" value="DEAD/DEAH_box_helicase_dom"/>
</dbReference>
<keyword evidence="12" id="KW-1185">Reference proteome</keyword>
<dbReference type="GO" id="GO:0009378">
    <property type="term" value="F:four-way junction helicase activity"/>
    <property type="evidence" value="ECO:0007669"/>
    <property type="project" value="TreeGrafter"/>
</dbReference>
<keyword evidence="4" id="KW-0238">DNA-binding</keyword>
<dbReference type="GO" id="GO:0000724">
    <property type="term" value="P:double-strand break repair via homologous recombination"/>
    <property type="evidence" value="ECO:0007669"/>
    <property type="project" value="TreeGrafter"/>
</dbReference>
<evidence type="ECO:0000313" key="12">
    <source>
        <dbReference type="Proteomes" id="UP000507470"/>
    </source>
</evidence>
<dbReference type="GO" id="GO:0005524">
    <property type="term" value="F:ATP binding"/>
    <property type="evidence" value="ECO:0007669"/>
    <property type="project" value="UniProtKB-KW"/>
</dbReference>
<evidence type="ECO:0000256" key="4">
    <source>
        <dbReference type="ARBA" id="ARBA00023125"/>
    </source>
</evidence>
<evidence type="ECO:0000256" key="5">
    <source>
        <dbReference type="ARBA" id="ARBA00023235"/>
    </source>
</evidence>
<evidence type="ECO:0000256" key="7">
    <source>
        <dbReference type="ARBA" id="ARBA00034617"/>
    </source>
</evidence>
<evidence type="ECO:0000256" key="1">
    <source>
        <dbReference type="ARBA" id="ARBA00005446"/>
    </source>
</evidence>
<dbReference type="PROSITE" id="PS51194">
    <property type="entry name" value="HELICASE_CTER"/>
    <property type="match status" value="1"/>
</dbReference>
<dbReference type="Proteomes" id="UP000507470">
    <property type="component" value="Unassembled WGS sequence"/>
</dbReference>
<evidence type="ECO:0000259" key="10">
    <source>
        <dbReference type="PROSITE" id="PS51194"/>
    </source>
</evidence>
<keyword evidence="5" id="KW-0413">Isomerase</keyword>
<organism evidence="11 12">
    <name type="scientific">Mytilus coruscus</name>
    <name type="common">Sea mussel</name>
    <dbReference type="NCBI Taxonomy" id="42192"/>
    <lineage>
        <taxon>Eukaryota</taxon>
        <taxon>Metazoa</taxon>
        <taxon>Spiralia</taxon>
        <taxon>Lophotrochozoa</taxon>
        <taxon>Mollusca</taxon>
        <taxon>Bivalvia</taxon>
        <taxon>Autobranchia</taxon>
        <taxon>Pteriomorphia</taxon>
        <taxon>Mytilida</taxon>
        <taxon>Mytiloidea</taxon>
        <taxon>Mytilidae</taxon>
        <taxon>Mytilinae</taxon>
        <taxon>Mytilus</taxon>
    </lineage>
</organism>
<evidence type="ECO:0000256" key="3">
    <source>
        <dbReference type="ARBA" id="ARBA00022840"/>
    </source>
</evidence>
<dbReference type="EC" id="5.6.2.4" evidence="8"/>
<dbReference type="GO" id="GO:0005737">
    <property type="term" value="C:cytoplasm"/>
    <property type="evidence" value="ECO:0007669"/>
    <property type="project" value="TreeGrafter"/>
</dbReference>
<dbReference type="EMBL" id="CACVKT020007977">
    <property type="protein sequence ID" value="CAC5412120.1"/>
    <property type="molecule type" value="Genomic_DNA"/>
</dbReference>
<dbReference type="OrthoDB" id="10253415at2759"/>
<evidence type="ECO:0000256" key="8">
    <source>
        <dbReference type="ARBA" id="ARBA00034808"/>
    </source>
</evidence>
<evidence type="ECO:0000256" key="6">
    <source>
        <dbReference type="ARBA" id="ARBA00023242"/>
    </source>
</evidence>
<reference evidence="11 12" key="1">
    <citation type="submission" date="2020-06" db="EMBL/GenBank/DDBJ databases">
        <authorList>
            <person name="Li R."/>
            <person name="Bekaert M."/>
        </authorList>
    </citation>
    <scope>NUCLEOTIDE SEQUENCE [LARGE SCALE GENOMIC DNA]</scope>
    <source>
        <strain evidence="12">wild</strain>
    </source>
</reference>
<dbReference type="PANTHER" id="PTHR13710:SF153">
    <property type="entry name" value="RECQ-LIKE DNA HELICASE BLM"/>
    <property type="match status" value="1"/>
</dbReference>
<dbReference type="GO" id="GO:0003677">
    <property type="term" value="F:DNA binding"/>
    <property type="evidence" value="ECO:0007669"/>
    <property type="project" value="UniProtKB-KW"/>
</dbReference>
<dbReference type="Pfam" id="PF00270">
    <property type="entry name" value="DEAD"/>
    <property type="match status" value="1"/>
</dbReference>
<dbReference type="GO" id="GO:0043138">
    <property type="term" value="F:3'-5' DNA helicase activity"/>
    <property type="evidence" value="ECO:0007669"/>
    <property type="project" value="UniProtKB-EC"/>
</dbReference>
<evidence type="ECO:0000256" key="2">
    <source>
        <dbReference type="ARBA" id="ARBA00022741"/>
    </source>
</evidence>
<dbReference type="InterPro" id="IPR027417">
    <property type="entry name" value="P-loop_NTPase"/>
</dbReference>
<comment type="similarity">
    <text evidence="1">Belongs to the helicase family. RecQ subfamily.</text>
</comment>
<dbReference type="PANTHER" id="PTHR13710">
    <property type="entry name" value="DNA HELICASE RECQ FAMILY MEMBER"/>
    <property type="match status" value="1"/>
</dbReference>
<keyword evidence="6" id="KW-0539">Nucleus</keyword>
<evidence type="ECO:0000256" key="9">
    <source>
        <dbReference type="ARBA" id="ARBA00044542"/>
    </source>
</evidence>
<keyword evidence="2" id="KW-0547">Nucleotide-binding</keyword>
<sequence length="479" mass="53740">MAMAAMTLSLQTKMALAAINQKRKTEFSFLKPLQFKSVSAAYHNDAMIVLPTGYGKSLIFEVLMNMTKKRCIIISPLNAIILEQSKRLGSEAVIVDTSLISEIKKATATKLMIKEITDILQMKTFTTISACVDRPNVKITVIKRLPSAGGKNTAEESFKQVMEPVVRSLCDDADNFPKTIIYSKLKWCGNGYNMVCQEAAKESDPNAVIQRVSQYHSACTDQMKKIIVDNMADVNGNISLLFATEAYGMGADAPNIRRIIHYGPPTSVETVGIVSAYQEDCYLHKHYEIFALIKCIFLLAYMQEIGRAGRDGLQSEAVLYFNNNDLGSNTPVRDEVKQFCRLKSCRRQFLCEHFDWECVALLIKHNCCDICKVDCDCIECLSNSAFDDIDVAEDDTEGTPSQLQSLLAAYFQLENDLVDMPKSEIFTGLSSELVHEIVKNCLSYKSAEEICRKFPFLKFEYACNIFKIILNVKSECPEV</sequence>
<dbReference type="SUPFAM" id="SSF52540">
    <property type="entry name" value="P-loop containing nucleoside triphosphate hydrolases"/>
    <property type="match status" value="1"/>
</dbReference>
<comment type="catalytic activity">
    <reaction evidence="7">
        <text>Couples ATP hydrolysis with the unwinding of duplex DNA by translocating in the 3'-5' direction.</text>
        <dbReference type="EC" id="5.6.2.4"/>
    </reaction>
</comment>